<dbReference type="InterPro" id="IPR018973">
    <property type="entry name" value="MZB"/>
</dbReference>
<keyword evidence="2" id="KW-0067">ATP-binding</keyword>
<dbReference type="GO" id="GO:0004386">
    <property type="term" value="F:helicase activity"/>
    <property type="evidence" value="ECO:0007669"/>
    <property type="project" value="UniProtKB-KW"/>
</dbReference>
<dbReference type="GO" id="GO:0003677">
    <property type="term" value="F:DNA binding"/>
    <property type="evidence" value="ECO:0007669"/>
    <property type="project" value="TreeGrafter"/>
</dbReference>
<dbReference type="SMART" id="SM00490">
    <property type="entry name" value="HELICc"/>
    <property type="match status" value="1"/>
</dbReference>
<dbReference type="Gene3D" id="3.40.50.300">
    <property type="entry name" value="P-loop containing nucleotide triphosphate hydrolases"/>
    <property type="match status" value="2"/>
</dbReference>
<dbReference type="PROSITE" id="PS51192">
    <property type="entry name" value="HELICASE_ATP_BIND_1"/>
    <property type="match status" value="1"/>
</dbReference>
<dbReference type="InterPro" id="IPR027417">
    <property type="entry name" value="P-loop_NTPase"/>
</dbReference>
<dbReference type="PANTHER" id="PTHR47962">
    <property type="entry name" value="ATP-DEPENDENT HELICASE LHR-RELATED-RELATED"/>
    <property type="match status" value="1"/>
</dbReference>
<evidence type="ECO:0000313" key="7">
    <source>
        <dbReference type="Proteomes" id="UP000322530"/>
    </source>
</evidence>
<evidence type="ECO:0000256" key="3">
    <source>
        <dbReference type="SAM" id="Coils"/>
    </source>
</evidence>
<dbReference type="Pfam" id="PF09369">
    <property type="entry name" value="MZB"/>
    <property type="match status" value="1"/>
</dbReference>
<comment type="caution">
    <text evidence="6">The sequence shown here is derived from an EMBL/GenBank/DDBJ whole genome shotgun (WGS) entry which is preliminary data.</text>
</comment>
<name>A0A5A5TIP3_9CHLR</name>
<dbReference type="InterPro" id="IPR001650">
    <property type="entry name" value="Helicase_C-like"/>
</dbReference>
<dbReference type="InterPro" id="IPR011545">
    <property type="entry name" value="DEAD/DEAH_box_helicase_dom"/>
</dbReference>
<dbReference type="SMART" id="SM00487">
    <property type="entry name" value="DEXDc"/>
    <property type="match status" value="1"/>
</dbReference>
<keyword evidence="6" id="KW-0378">Hydrolase</keyword>
<evidence type="ECO:0000256" key="2">
    <source>
        <dbReference type="ARBA" id="ARBA00022840"/>
    </source>
</evidence>
<dbReference type="InterPro" id="IPR014001">
    <property type="entry name" value="Helicase_ATP-bd"/>
</dbReference>
<accession>A0A5A5TIP3</accession>
<dbReference type="PANTHER" id="PTHR47962:SF5">
    <property type="entry name" value="ATP-DEPENDENT HELICASE LHR-RELATED"/>
    <property type="match status" value="1"/>
</dbReference>
<dbReference type="EMBL" id="BIXY01000093">
    <property type="protein sequence ID" value="GCF11078.1"/>
    <property type="molecule type" value="Genomic_DNA"/>
</dbReference>
<dbReference type="PROSITE" id="PS51194">
    <property type="entry name" value="HELICASE_CTER"/>
    <property type="match status" value="1"/>
</dbReference>
<evidence type="ECO:0000259" key="5">
    <source>
        <dbReference type="PROSITE" id="PS51194"/>
    </source>
</evidence>
<dbReference type="InterPro" id="IPR052511">
    <property type="entry name" value="ATP-dep_Helicase"/>
</dbReference>
<keyword evidence="6" id="KW-0347">Helicase</keyword>
<dbReference type="InterPro" id="IPR011335">
    <property type="entry name" value="Restrct_endonuc-II-like"/>
</dbReference>
<organism evidence="6 7">
    <name type="scientific">Dictyobacter arantiisoli</name>
    <dbReference type="NCBI Taxonomy" id="2014874"/>
    <lineage>
        <taxon>Bacteria</taxon>
        <taxon>Bacillati</taxon>
        <taxon>Chloroflexota</taxon>
        <taxon>Ktedonobacteria</taxon>
        <taxon>Ktedonobacterales</taxon>
        <taxon>Dictyobacteraceae</taxon>
        <taxon>Dictyobacter</taxon>
    </lineage>
</organism>
<dbReference type="SUPFAM" id="SSF52980">
    <property type="entry name" value="Restriction endonuclease-like"/>
    <property type="match status" value="1"/>
</dbReference>
<dbReference type="Pfam" id="PF00271">
    <property type="entry name" value="Helicase_C"/>
    <property type="match status" value="1"/>
</dbReference>
<dbReference type="GO" id="GO:0005524">
    <property type="term" value="F:ATP binding"/>
    <property type="evidence" value="ECO:0007669"/>
    <property type="project" value="UniProtKB-KW"/>
</dbReference>
<dbReference type="Gene3D" id="3.40.960.10">
    <property type="entry name" value="VSR Endonuclease"/>
    <property type="match status" value="1"/>
</dbReference>
<dbReference type="Pfam" id="PF00270">
    <property type="entry name" value="DEAD"/>
    <property type="match status" value="1"/>
</dbReference>
<evidence type="ECO:0000256" key="1">
    <source>
        <dbReference type="ARBA" id="ARBA00022741"/>
    </source>
</evidence>
<dbReference type="OrthoDB" id="9774462at2"/>
<evidence type="ECO:0000313" key="6">
    <source>
        <dbReference type="EMBL" id="GCF11078.1"/>
    </source>
</evidence>
<dbReference type="Proteomes" id="UP000322530">
    <property type="component" value="Unassembled WGS sequence"/>
</dbReference>
<dbReference type="CDD" id="cd17923">
    <property type="entry name" value="DEXHc_Hrq1-like"/>
    <property type="match status" value="1"/>
</dbReference>
<dbReference type="SUPFAM" id="SSF52540">
    <property type="entry name" value="P-loop containing nucleoside triphosphate hydrolases"/>
    <property type="match status" value="2"/>
</dbReference>
<dbReference type="RefSeq" id="WP_149403923.1">
    <property type="nucleotide sequence ID" value="NZ_BIXY01000093.1"/>
</dbReference>
<gene>
    <name evidence="6" type="ORF">KDI_46420</name>
</gene>
<protein>
    <submittedName>
        <fullName evidence="6">RNA helicase</fullName>
    </submittedName>
</protein>
<feature type="domain" description="Helicase C-terminal" evidence="5">
    <location>
        <begin position="909"/>
        <end position="1074"/>
    </location>
</feature>
<sequence length="1723" mass="195914">MNIFELRNTIIDDYSAYIKSFIKIRDTKIHNFIEHELFKGGALWPEPLIQLNPLFAQGESIDGLITEKILHPDCAHIFRRNKSDEQPNGEPLFLHKHQEEAIRIANGGHSYVLTTGTGSGKSLAYIIPIVNYVLQHPEQRGIKAIVVYPMNALANSQKNELDKYLQGLFAGKVRSARYTGQESKAEREAIIADPPDILLTNYVMLELILTRPRERDLIASTNLRFLVLDELHTYRGRQGADVALLVRRVRDRLTEPDQPLQYVGTSATLAGGDSYVEQRREVAAMASRLFGTTVSPEHVISETLVRTTSTVDEESPAFLDQLRERVANAADKHPQTYTDFIHDPLSTWLESTFGITTREERLVRTRPLRITGGDTSAAVRLSSLTGVPVERCSKIIEDGLLAGYEQVQHPQTGRSPFAFRLHQFISKGDMVYASLEAASQRHLTIHYQQFVPGTERSQILLPLVFCRECGQEYYCVRKKNDALLSKRELNDRTNEELEGKPGYLYLSADKPWPRTSEEIDGWLPEDWKEERANGRMALAHTKKDLRPLPIRVRADGEIVGPEEEGTDGHFLRAPFRLCLSCGVEYDSTQDNDFAKLSSLSSEGRSTSTTILSLSAIRHVNEARHAGDLLGVAPKLLSFTDNRQDASLQAGHFNDYIEIGLLRSALYQAVKQAGEEGLSHDTLTMKVFETLHLPMAHYAVDDKVKYAALAETNKAFRNVLGYRLYRDLKRGWRITSPNLEQSGLLVIDYLSLAEVCEDEEIWQNMHPALQQASPATRREISKTLLDYMRRELVIKVDYLNKDYQDALQQQSNQRLIAPWALDEQEQKEYAPILIPRSKGQFDDGSHRYLSGRSGFGRYLRRKTTFKDYAPTLSTTEAGTLIVQLLDGLRNAGLVEVVLEPDEKHGIAGYQLPASALIWREGNGEVALHDPIRVPHPPDTERAVNTFFRKFYQEKAEYLLGIEAREHTAQVTNEERMKREDDFRKNILPILYCSPTMELGVDIAELNLVNMRNIPPTPANYAQRSGRAGRSGQPALVFSYCSTGSSHDQYFFRHPEEMVQGAVSPPRLDLMNEDLVRAHVYAIWLAETNLSLEGSLKDLLDVAGQTPSLQLLPDVKHELERLDARERAEEHAQRVLKTLVQEADETAEWLRSTNWLATTLNAVENRFNDACTRWRRLYETALEQFDQQTQIIRDSSKSKNEKETAERLRQEATSQLSLLTNDGSLDQSDFYSYRYMASEGFLPGYNFPRLPLAAYIPARRKKQKDEYLSRPRFLAISEFAPNAIIYHEGSRYVINRALLSVTEDGSAVLTRTVKQCTHCGYLHWQSDEKLIDLCEYCHTRLEAPLSGLFRLQSVSTKRRDRISSDEEERQRQGYNVRTAVRFASFVEASLDGPYGQLGKVTYGQSATLSRINFGPLRRKSDVKGFLLDTQRGYWRSEQDAASDQSKPGSQPYTRVIPYVEDTRNCLLFEPDPALKLHEQQMASLQSALKSAIQLHYQLEDNELAAEPLPNSKERHFILFYESSEGGAGVLRQLVDDPTALQQVAREALLLCHYDPTTGENLRRAEGAAEDCEAACYNCLMTYANQRDHLLLDRASIRDILLELCQTTVNFRSMSTSSSHEQPVVELIARSEVEQAWLQFLHEQGYQFTPSELAAPAQAHPDFYHAQTRAAIYIDGDVERYPERQQRDEEVLEDLIDEGYMIVRFGAPHTWEAQIAKNPNIFRRIQ</sequence>
<dbReference type="GO" id="GO:0016887">
    <property type="term" value="F:ATP hydrolysis activity"/>
    <property type="evidence" value="ECO:0007669"/>
    <property type="project" value="TreeGrafter"/>
</dbReference>
<keyword evidence="7" id="KW-1185">Reference proteome</keyword>
<evidence type="ECO:0000259" key="4">
    <source>
        <dbReference type="PROSITE" id="PS51192"/>
    </source>
</evidence>
<feature type="domain" description="Helicase ATP-binding" evidence="4">
    <location>
        <begin position="102"/>
        <end position="287"/>
    </location>
</feature>
<proteinExistence type="predicted"/>
<feature type="coiled-coil region" evidence="3">
    <location>
        <begin position="1193"/>
        <end position="1220"/>
    </location>
</feature>
<keyword evidence="3" id="KW-0175">Coiled coil</keyword>
<keyword evidence="1" id="KW-0547">Nucleotide-binding</keyword>
<reference evidence="6 7" key="1">
    <citation type="submission" date="2019-01" db="EMBL/GenBank/DDBJ databases">
        <title>Draft genome sequence of Dictyobacter sp. Uno17.</title>
        <authorList>
            <person name="Wang C.M."/>
            <person name="Zheng Y."/>
            <person name="Sakai Y."/>
            <person name="Abe K."/>
            <person name="Yokota A."/>
            <person name="Yabe S."/>
        </authorList>
    </citation>
    <scope>NUCLEOTIDE SEQUENCE [LARGE SCALE GENOMIC DNA]</scope>
    <source>
        <strain evidence="6 7">Uno17</strain>
    </source>
</reference>